<dbReference type="AlphaFoldDB" id="A0AAY4EVY7"/>
<reference evidence="1" key="2">
    <citation type="submission" date="2025-08" db="UniProtKB">
        <authorList>
            <consortium name="Ensembl"/>
        </authorList>
    </citation>
    <scope>IDENTIFICATION</scope>
</reference>
<organism evidence="1 2">
    <name type="scientific">Denticeps clupeoides</name>
    <name type="common">denticle herring</name>
    <dbReference type="NCBI Taxonomy" id="299321"/>
    <lineage>
        <taxon>Eukaryota</taxon>
        <taxon>Metazoa</taxon>
        <taxon>Chordata</taxon>
        <taxon>Craniata</taxon>
        <taxon>Vertebrata</taxon>
        <taxon>Euteleostomi</taxon>
        <taxon>Actinopterygii</taxon>
        <taxon>Neopterygii</taxon>
        <taxon>Teleostei</taxon>
        <taxon>Clupei</taxon>
        <taxon>Clupeiformes</taxon>
        <taxon>Denticipitoidei</taxon>
        <taxon>Denticipitidae</taxon>
        <taxon>Denticeps</taxon>
    </lineage>
</organism>
<evidence type="ECO:0000313" key="2">
    <source>
        <dbReference type="Proteomes" id="UP000694580"/>
    </source>
</evidence>
<reference evidence="1 2" key="1">
    <citation type="submission" date="2020-06" db="EMBL/GenBank/DDBJ databases">
        <authorList>
            <consortium name="Wellcome Sanger Institute Data Sharing"/>
        </authorList>
    </citation>
    <scope>NUCLEOTIDE SEQUENCE [LARGE SCALE GENOMIC DNA]</scope>
</reference>
<reference evidence="1" key="3">
    <citation type="submission" date="2025-09" db="UniProtKB">
        <authorList>
            <consortium name="Ensembl"/>
        </authorList>
    </citation>
    <scope>IDENTIFICATION</scope>
</reference>
<keyword evidence="2" id="KW-1185">Reference proteome</keyword>
<protein>
    <submittedName>
        <fullName evidence="1">Uncharacterized protein</fullName>
    </submittedName>
</protein>
<evidence type="ECO:0000313" key="1">
    <source>
        <dbReference type="Ensembl" id="ENSDCDP00010061870.1"/>
    </source>
</evidence>
<dbReference type="GO" id="GO:0060271">
    <property type="term" value="P:cilium assembly"/>
    <property type="evidence" value="ECO:0007669"/>
    <property type="project" value="TreeGrafter"/>
</dbReference>
<dbReference type="Pfam" id="PF14858">
    <property type="entry name" value="CFAP54_N"/>
    <property type="match status" value="1"/>
</dbReference>
<accession>A0AAY4EVY7</accession>
<sequence length="416" mass="48385">MDPPPASFYGKVEKKNPVVLAFTADIKEFKSYVKRLKESSYTNHNAYARGAKKVFEIWNKYKPRLPPHYFSQNLLQTADFLYNNKLHKLALWQGYGRHLQELCTSNIENVKDVDHLKSSFFPDGFDTEQANLTFRALQGQILCSYYLEKEKGEQLSRDRLQKLLRLLGFLRILMQAVLPHERLFWILYNGSLHIYNICRFLMSSKQSAQALEFLLWASVCLEVSIPLLNAHFVTWRATLYCAVCQCYYEEHHSAEVFARRALKKMSDLETLERMSGSEVTVESQLAYKEASVKLTAMVFKRSVFETRRTYKCLLKSEQIEEIQNVPWPRNSTEHLLMEMFQGDAAQFLAMMEALWDTTRRPLQVGLPKEPDIQEVMLELLFAGVRLLSGRTSHTNYGIPTENIFFSVCLNCILHDI</sequence>
<dbReference type="PANTHER" id="PTHR33487:SF1">
    <property type="entry name" value="CILIA- AND FLAGELLA-ASSOCIATED PROTEIN 54"/>
    <property type="match status" value="1"/>
</dbReference>
<name>A0AAY4EVY7_9TELE</name>
<dbReference type="InterPro" id="IPR027912">
    <property type="entry name" value="CFAP54"/>
</dbReference>
<proteinExistence type="predicted"/>
<dbReference type="PANTHER" id="PTHR33487">
    <property type="entry name" value="CILIA- AND FLAGELLA-ASSOCIATED PROTEIN 54"/>
    <property type="match status" value="1"/>
</dbReference>
<dbReference type="Proteomes" id="UP000694580">
    <property type="component" value="Chromosome 15"/>
</dbReference>
<dbReference type="GeneTree" id="ENSGT00940000162970"/>
<dbReference type="Ensembl" id="ENSDCDT00010072652.1">
    <property type="protein sequence ID" value="ENSDCDP00010061870.1"/>
    <property type="gene ID" value="ENSDCDG00010034066.1"/>
</dbReference>